<evidence type="ECO:0000313" key="4">
    <source>
        <dbReference type="EMBL" id="SFS81227.1"/>
    </source>
</evidence>
<dbReference type="OrthoDB" id="119432at2"/>
<dbReference type="Pfam" id="PF05163">
    <property type="entry name" value="DinB"/>
    <property type="match status" value="1"/>
</dbReference>
<reference evidence="5" key="1">
    <citation type="submission" date="2016-10" db="EMBL/GenBank/DDBJ databases">
        <authorList>
            <person name="Varghese N."/>
            <person name="Submissions S."/>
        </authorList>
    </citation>
    <scope>NUCLEOTIDE SEQUENCE [LARGE SCALE GENOMIC DNA]</scope>
    <source>
        <strain evidence="5">DSM 45789</strain>
    </source>
</reference>
<dbReference type="AlphaFoldDB" id="A0A1I6SWB5"/>
<dbReference type="InterPro" id="IPR007837">
    <property type="entry name" value="DinB"/>
</dbReference>
<feature type="binding site" evidence="3">
    <location>
        <position position="50"/>
    </location>
    <ligand>
        <name>a divalent metal cation</name>
        <dbReference type="ChEBI" id="CHEBI:60240"/>
    </ligand>
</feature>
<name>A0A1I6SWB5_9BACL</name>
<dbReference type="InterPro" id="IPR034660">
    <property type="entry name" value="DinB/YfiT-like"/>
</dbReference>
<feature type="binding site" evidence="3">
    <location>
        <position position="130"/>
    </location>
    <ligand>
        <name>a divalent metal cation</name>
        <dbReference type="ChEBI" id="CHEBI:60240"/>
    </ligand>
</feature>
<keyword evidence="5" id="KW-1185">Reference proteome</keyword>
<accession>A0A1I6SWB5</accession>
<evidence type="ECO:0000256" key="1">
    <source>
        <dbReference type="ARBA" id="ARBA00008635"/>
    </source>
</evidence>
<organism evidence="4 5">
    <name type="scientific">Marininema halotolerans</name>
    <dbReference type="NCBI Taxonomy" id="1155944"/>
    <lineage>
        <taxon>Bacteria</taxon>
        <taxon>Bacillati</taxon>
        <taxon>Bacillota</taxon>
        <taxon>Bacilli</taxon>
        <taxon>Bacillales</taxon>
        <taxon>Thermoactinomycetaceae</taxon>
        <taxon>Marininema</taxon>
    </lineage>
</organism>
<dbReference type="Gene3D" id="1.20.120.450">
    <property type="entry name" value="dinb family like domain"/>
    <property type="match status" value="1"/>
</dbReference>
<dbReference type="EMBL" id="FPAA01000008">
    <property type="protein sequence ID" value="SFS81227.1"/>
    <property type="molecule type" value="Genomic_DNA"/>
</dbReference>
<dbReference type="GO" id="GO:0046872">
    <property type="term" value="F:metal ion binding"/>
    <property type="evidence" value="ECO:0007669"/>
    <property type="project" value="UniProtKB-KW"/>
</dbReference>
<protein>
    <submittedName>
        <fullName evidence="4">Uncharacterized damage-inducible protein DinB (Forms a four-helix bundle)</fullName>
    </submittedName>
</protein>
<feature type="binding site" evidence="3">
    <location>
        <position position="134"/>
    </location>
    <ligand>
        <name>a divalent metal cation</name>
        <dbReference type="ChEBI" id="CHEBI:60240"/>
    </ligand>
</feature>
<keyword evidence="2 3" id="KW-0479">Metal-binding</keyword>
<dbReference type="SUPFAM" id="SSF109854">
    <property type="entry name" value="DinB/YfiT-like putative metalloenzymes"/>
    <property type="match status" value="1"/>
</dbReference>
<gene>
    <name evidence="4" type="ORF">SAMN05444972_10884</name>
</gene>
<proteinExistence type="inferred from homology"/>
<evidence type="ECO:0000256" key="3">
    <source>
        <dbReference type="PIRSR" id="PIRSR607837-1"/>
    </source>
</evidence>
<evidence type="ECO:0000256" key="2">
    <source>
        <dbReference type="ARBA" id="ARBA00022723"/>
    </source>
</evidence>
<evidence type="ECO:0000313" key="5">
    <source>
        <dbReference type="Proteomes" id="UP000198660"/>
    </source>
</evidence>
<dbReference type="RefSeq" id="WP_091837566.1">
    <property type="nucleotide sequence ID" value="NZ_FPAA01000008.1"/>
</dbReference>
<comment type="similarity">
    <text evidence="1">Belongs to the DinB family.</text>
</comment>
<sequence length="155" mass="18470">MLSSIEKEYLIGYWKRSRNYSSHVIDAMPNEKGEYKPSSEMMSFREQALHLLAAESWILKGIEQGEWEWNPIFTPENYVDMEAVRDVTRTTFLLHEDHLKRFAGWDKVIQTPFREEPIPCVEAFRMMLEHEAHHRGQMVIYLRMNGVTPPTYYQE</sequence>
<dbReference type="Proteomes" id="UP000198660">
    <property type="component" value="Unassembled WGS sequence"/>
</dbReference>